<dbReference type="Proteomes" id="UP000030752">
    <property type="component" value="Unassembled WGS sequence"/>
</dbReference>
<dbReference type="RefSeq" id="XP_008717348.1">
    <property type="nucleotide sequence ID" value="XM_008719126.1"/>
</dbReference>
<evidence type="ECO:0000313" key="2">
    <source>
        <dbReference type="EMBL" id="ETN40505.1"/>
    </source>
</evidence>
<dbReference type="GeneID" id="19972121"/>
<dbReference type="VEuPathDB" id="FungiDB:HMPREF1541_04782"/>
<evidence type="ECO:0000256" key="1">
    <source>
        <dbReference type="SAM" id="MobiDB-lite"/>
    </source>
</evidence>
<feature type="region of interest" description="Disordered" evidence="1">
    <location>
        <begin position="69"/>
        <end position="188"/>
    </location>
</feature>
<name>W2RW10_CYPE1</name>
<sequence length="262" mass="27769">MRDFNPYGIGYRINEDGLVQPTGRGLLREEFIPHLVTYDWKTIPVDIRDFYCGYNGLPWVNIRIRGTGKSEDRDEEDSNGDMGSTPSKPPGTSRRVSGKTARKASGKGPAAADKVAPTSLEQVHGVDSSPVLQTPEPDSGPNAESAPVSRSEGQATPSRLDGSVPNTPESPVDATAELPSSTQDSFYSLPGEYLTEQDLATITDLAASGPAAVQLQQAVVASSVVLTAASAAAAALEQQRLPAYKSETAIRTKPDPVMETLA</sequence>
<dbReference type="EMBL" id="KB822720">
    <property type="protein sequence ID" value="ETN40505.1"/>
    <property type="molecule type" value="Genomic_DNA"/>
</dbReference>
<keyword evidence="3" id="KW-1185">Reference proteome</keyword>
<accession>W2RW10</accession>
<dbReference type="AlphaFoldDB" id="W2RW10"/>
<organism evidence="2 3">
    <name type="scientific">Cyphellophora europaea (strain CBS 101466)</name>
    <name type="common">Phialophora europaea</name>
    <dbReference type="NCBI Taxonomy" id="1220924"/>
    <lineage>
        <taxon>Eukaryota</taxon>
        <taxon>Fungi</taxon>
        <taxon>Dikarya</taxon>
        <taxon>Ascomycota</taxon>
        <taxon>Pezizomycotina</taxon>
        <taxon>Eurotiomycetes</taxon>
        <taxon>Chaetothyriomycetidae</taxon>
        <taxon>Chaetothyriales</taxon>
        <taxon>Cyphellophoraceae</taxon>
        <taxon>Cyphellophora</taxon>
    </lineage>
</organism>
<reference evidence="2 3" key="1">
    <citation type="submission" date="2013-03" db="EMBL/GenBank/DDBJ databases">
        <title>The Genome Sequence of Phialophora europaea CBS 101466.</title>
        <authorList>
            <consortium name="The Broad Institute Genomics Platform"/>
            <person name="Cuomo C."/>
            <person name="de Hoog S."/>
            <person name="Gorbushina A."/>
            <person name="Walker B."/>
            <person name="Young S.K."/>
            <person name="Zeng Q."/>
            <person name="Gargeya S."/>
            <person name="Fitzgerald M."/>
            <person name="Haas B."/>
            <person name="Abouelleil A."/>
            <person name="Allen A.W."/>
            <person name="Alvarado L."/>
            <person name="Arachchi H.M."/>
            <person name="Berlin A.M."/>
            <person name="Chapman S.B."/>
            <person name="Gainer-Dewar J."/>
            <person name="Goldberg J."/>
            <person name="Griggs A."/>
            <person name="Gujja S."/>
            <person name="Hansen M."/>
            <person name="Howarth C."/>
            <person name="Imamovic A."/>
            <person name="Ireland A."/>
            <person name="Larimer J."/>
            <person name="McCowan C."/>
            <person name="Murphy C."/>
            <person name="Pearson M."/>
            <person name="Poon T.W."/>
            <person name="Priest M."/>
            <person name="Roberts A."/>
            <person name="Saif S."/>
            <person name="Shea T."/>
            <person name="Sisk P."/>
            <person name="Sykes S."/>
            <person name="Wortman J."/>
            <person name="Nusbaum C."/>
            <person name="Birren B."/>
        </authorList>
    </citation>
    <scope>NUCLEOTIDE SEQUENCE [LARGE SCALE GENOMIC DNA]</scope>
    <source>
        <strain evidence="2 3">CBS 101466</strain>
    </source>
</reference>
<evidence type="ECO:0000313" key="3">
    <source>
        <dbReference type="Proteomes" id="UP000030752"/>
    </source>
</evidence>
<dbReference type="HOGENOM" id="CLU_1061810_0_0_1"/>
<gene>
    <name evidence="2" type="ORF">HMPREF1541_04782</name>
</gene>
<feature type="compositionally biased region" description="Basic residues" evidence="1">
    <location>
        <begin position="96"/>
        <end position="105"/>
    </location>
</feature>
<dbReference type="InParanoid" id="W2RW10"/>
<protein>
    <submittedName>
        <fullName evidence="2">Uncharacterized protein</fullName>
    </submittedName>
</protein>
<proteinExistence type="predicted"/>